<dbReference type="EMBL" id="JARJCM010000187">
    <property type="protein sequence ID" value="KAJ7023528.1"/>
    <property type="molecule type" value="Genomic_DNA"/>
</dbReference>
<sequence>MSMTNTATFFRATTPGANAQLGMPSSDASDSASAALRRHTSLQGASTVEELIAMVPSDYRDVLTEPLRGISQLTSKLAGCRSTLAKWEQHLAAGTYPPHLRSKAPEIQLTKEFGSQGTAVDSVSTLISSHQKWLREALVQSIKTKQGEVDFLDNALSPAKLLEELQPLIELRGAEIITRMKVPVFGPDAQGTTILLRWQENPAAKALGMQVLEDAVVYAFRVISITESLVIKSELKFHKKKALSVQADVEMADATRPGPSMQSLIDKAVSAAFNKKAKPSGKGKGNKDGKKMKPSSSKKPAAKPGNNPKARQGQRPTTTKAAGKPSQGSKGKGKKT</sequence>
<dbReference type="Proteomes" id="UP001218188">
    <property type="component" value="Unassembled WGS sequence"/>
</dbReference>
<proteinExistence type="predicted"/>
<organism evidence="2 3">
    <name type="scientific">Mycena alexandri</name>
    <dbReference type="NCBI Taxonomy" id="1745969"/>
    <lineage>
        <taxon>Eukaryota</taxon>
        <taxon>Fungi</taxon>
        <taxon>Dikarya</taxon>
        <taxon>Basidiomycota</taxon>
        <taxon>Agaricomycotina</taxon>
        <taxon>Agaricomycetes</taxon>
        <taxon>Agaricomycetidae</taxon>
        <taxon>Agaricales</taxon>
        <taxon>Marasmiineae</taxon>
        <taxon>Mycenaceae</taxon>
        <taxon>Mycena</taxon>
    </lineage>
</organism>
<name>A0AAD6WQN5_9AGAR</name>
<keyword evidence="3" id="KW-1185">Reference proteome</keyword>
<comment type="caution">
    <text evidence="2">The sequence shown here is derived from an EMBL/GenBank/DDBJ whole genome shotgun (WGS) entry which is preliminary data.</text>
</comment>
<gene>
    <name evidence="2" type="ORF">C8F04DRAFT_1047967</name>
</gene>
<dbReference type="AlphaFoldDB" id="A0AAD6WQN5"/>
<protein>
    <submittedName>
        <fullName evidence="2">Uncharacterized protein</fullName>
    </submittedName>
</protein>
<feature type="compositionally biased region" description="Low complexity" evidence="1">
    <location>
        <begin position="320"/>
        <end position="329"/>
    </location>
</feature>
<feature type="region of interest" description="Disordered" evidence="1">
    <location>
        <begin position="272"/>
        <end position="336"/>
    </location>
</feature>
<accession>A0AAD6WQN5</accession>
<evidence type="ECO:0000313" key="2">
    <source>
        <dbReference type="EMBL" id="KAJ7023528.1"/>
    </source>
</evidence>
<evidence type="ECO:0000313" key="3">
    <source>
        <dbReference type="Proteomes" id="UP001218188"/>
    </source>
</evidence>
<evidence type="ECO:0000256" key="1">
    <source>
        <dbReference type="SAM" id="MobiDB-lite"/>
    </source>
</evidence>
<reference evidence="2" key="1">
    <citation type="submission" date="2023-03" db="EMBL/GenBank/DDBJ databases">
        <title>Massive genome expansion in bonnet fungi (Mycena s.s.) driven by repeated elements and novel gene families across ecological guilds.</title>
        <authorList>
            <consortium name="Lawrence Berkeley National Laboratory"/>
            <person name="Harder C.B."/>
            <person name="Miyauchi S."/>
            <person name="Viragh M."/>
            <person name="Kuo A."/>
            <person name="Thoen E."/>
            <person name="Andreopoulos B."/>
            <person name="Lu D."/>
            <person name="Skrede I."/>
            <person name="Drula E."/>
            <person name="Henrissat B."/>
            <person name="Morin E."/>
            <person name="Kohler A."/>
            <person name="Barry K."/>
            <person name="LaButti K."/>
            <person name="Morin E."/>
            <person name="Salamov A."/>
            <person name="Lipzen A."/>
            <person name="Mereny Z."/>
            <person name="Hegedus B."/>
            <person name="Baldrian P."/>
            <person name="Stursova M."/>
            <person name="Weitz H."/>
            <person name="Taylor A."/>
            <person name="Grigoriev I.V."/>
            <person name="Nagy L.G."/>
            <person name="Martin F."/>
            <person name="Kauserud H."/>
        </authorList>
    </citation>
    <scope>NUCLEOTIDE SEQUENCE</scope>
    <source>
        <strain evidence="2">CBHHK200</strain>
    </source>
</reference>
<feature type="compositionally biased region" description="Low complexity" evidence="1">
    <location>
        <begin position="294"/>
        <end position="310"/>
    </location>
</feature>